<sequence length="120" mass="13881">MHDAKVKELEQKNSELETRLVIVEQSFLVMGGQPQDNKEMIAEMLPEIIVSDIDVSDSIIDQLKKHTPVYYVISENLKSFEETITNLLQLDYVYTNTSEVLELEHDDEIDIVNTKQIIEQ</sequence>
<dbReference type="EMBL" id="CAJVPU010033784">
    <property type="protein sequence ID" value="CAG8723338.1"/>
    <property type="molecule type" value="Genomic_DNA"/>
</dbReference>
<name>A0ACA9PUK6_9GLOM</name>
<evidence type="ECO:0000313" key="2">
    <source>
        <dbReference type="Proteomes" id="UP000789702"/>
    </source>
</evidence>
<proteinExistence type="predicted"/>
<gene>
    <name evidence="1" type="ORF">DHETER_LOCUS12961</name>
</gene>
<evidence type="ECO:0000313" key="1">
    <source>
        <dbReference type="EMBL" id="CAG8723338.1"/>
    </source>
</evidence>
<organism evidence="1 2">
    <name type="scientific">Dentiscutata heterogama</name>
    <dbReference type="NCBI Taxonomy" id="1316150"/>
    <lineage>
        <taxon>Eukaryota</taxon>
        <taxon>Fungi</taxon>
        <taxon>Fungi incertae sedis</taxon>
        <taxon>Mucoromycota</taxon>
        <taxon>Glomeromycotina</taxon>
        <taxon>Glomeromycetes</taxon>
        <taxon>Diversisporales</taxon>
        <taxon>Gigasporaceae</taxon>
        <taxon>Dentiscutata</taxon>
    </lineage>
</organism>
<accession>A0ACA9PUK6</accession>
<reference evidence="1" key="1">
    <citation type="submission" date="2021-06" db="EMBL/GenBank/DDBJ databases">
        <authorList>
            <person name="Kallberg Y."/>
            <person name="Tangrot J."/>
            <person name="Rosling A."/>
        </authorList>
    </citation>
    <scope>NUCLEOTIDE SEQUENCE</scope>
    <source>
        <strain evidence="1">IL203A</strain>
    </source>
</reference>
<keyword evidence="2" id="KW-1185">Reference proteome</keyword>
<dbReference type="Proteomes" id="UP000789702">
    <property type="component" value="Unassembled WGS sequence"/>
</dbReference>
<comment type="caution">
    <text evidence="1">The sequence shown here is derived from an EMBL/GenBank/DDBJ whole genome shotgun (WGS) entry which is preliminary data.</text>
</comment>
<feature type="non-terminal residue" evidence="1">
    <location>
        <position position="120"/>
    </location>
</feature>
<protein>
    <submittedName>
        <fullName evidence="1">15431_t:CDS:1</fullName>
    </submittedName>
</protein>